<dbReference type="InterPro" id="IPR036047">
    <property type="entry name" value="F-box-like_dom_sf"/>
</dbReference>
<dbReference type="CDD" id="cd22157">
    <property type="entry name" value="F-box_AtFBW1-like"/>
    <property type="match status" value="1"/>
</dbReference>
<dbReference type="InterPro" id="IPR050796">
    <property type="entry name" value="SCF_F-box_component"/>
</dbReference>
<feature type="domain" description="F-box" evidence="1">
    <location>
        <begin position="4"/>
        <end position="44"/>
    </location>
</feature>
<proteinExistence type="predicted"/>
<dbReference type="EMBL" id="CACVBM020001204">
    <property type="protein sequence ID" value="CAA7039038.1"/>
    <property type="molecule type" value="Genomic_DNA"/>
</dbReference>
<name>A0A6D2JSK2_9BRAS</name>
<dbReference type="OrthoDB" id="1091693at2759"/>
<dbReference type="PANTHER" id="PTHR31672:SF13">
    <property type="entry name" value="F-BOX PROTEIN CPR30-LIKE"/>
    <property type="match status" value="1"/>
</dbReference>
<sequence length="189" mass="22153">MWNLSQDMVEEILSRVPINYLGAVRCTCKGWNGLTKDESFPKKHCGKAAKGHLRIMIYESKACLMSVNLHNKKGLVDPSAMIIGNFLNQLKIIKVFQYDGLLLCFTKNLELVVWNPYLGRARWIQPRREFTVIDTYRIGYDKSNKNYKILRLWICYDGDDNLTSEYEIYNLKSNSWRVIDANFDHWCIT</sequence>
<reference evidence="2" key="1">
    <citation type="submission" date="2020-01" db="EMBL/GenBank/DDBJ databases">
        <authorList>
            <person name="Mishra B."/>
        </authorList>
    </citation>
    <scope>NUCLEOTIDE SEQUENCE [LARGE SCALE GENOMIC DNA]</scope>
</reference>
<accession>A0A6D2JSK2</accession>
<dbReference type="InterPro" id="IPR001810">
    <property type="entry name" value="F-box_dom"/>
</dbReference>
<comment type="caution">
    <text evidence="2">The sequence shown here is derived from an EMBL/GenBank/DDBJ whole genome shotgun (WGS) entry which is preliminary data.</text>
</comment>
<dbReference type="Proteomes" id="UP000467841">
    <property type="component" value="Unassembled WGS sequence"/>
</dbReference>
<dbReference type="SMART" id="SM00256">
    <property type="entry name" value="FBOX"/>
    <property type="match status" value="1"/>
</dbReference>
<dbReference type="InterPro" id="IPR017451">
    <property type="entry name" value="F-box-assoc_interact_dom"/>
</dbReference>
<evidence type="ECO:0000313" key="3">
    <source>
        <dbReference type="Proteomes" id="UP000467841"/>
    </source>
</evidence>
<dbReference type="SUPFAM" id="SSF81383">
    <property type="entry name" value="F-box domain"/>
    <property type="match status" value="1"/>
</dbReference>
<gene>
    <name evidence="2" type="ORF">MERR_LOCUS26273</name>
</gene>
<dbReference type="InterPro" id="IPR006527">
    <property type="entry name" value="F-box-assoc_dom_typ1"/>
</dbReference>
<dbReference type="NCBIfam" id="TIGR01640">
    <property type="entry name" value="F_box_assoc_1"/>
    <property type="match status" value="1"/>
</dbReference>
<evidence type="ECO:0000313" key="2">
    <source>
        <dbReference type="EMBL" id="CAA7039038.1"/>
    </source>
</evidence>
<organism evidence="2 3">
    <name type="scientific">Microthlaspi erraticum</name>
    <dbReference type="NCBI Taxonomy" id="1685480"/>
    <lineage>
        <taxon>Eukaryota</taxon>
        <taxon>Viridiplantae</taxon>
        <taxon>Streptophyta</taxon>
        <taxon>Embryophyta</taxon>
        <taxon>Tracheophyta</taxon>
        <taxon>Spermatophyta</taxon>
        <taxon>Magnoliopsida</taxon>
        <taxon>eudicotyledons</taxon>
        <taxon>Gunneridae</taxon>
        <taxon>Pentapetalae</taxon>
        <taxon>rosids</taxon>
        <taxon>malvids</taxon>
        <taxon>Brassicales</taxon>
        <taxon>Brassicaceae</taxon>
        <taxon>Coluteocarpeae</taxon>
        <taxon>Microthlaspi</taxon>
    </lineage>
</organism>
<dbReference type="AlphaFoldDB" id="A0A6D2JSK2"/>
<protein>
    <recommendedName>
        <fullName evidence="1">F-box domain-containing protein</fullName>
    </recommendedName>
</protein>
<dbReference type="Gene3D" id="1.20.1280.50">
    <property type="match status" value="1"/>
</dbReference>
<dbReference type="Pfam" id="PF07734">
    <property type="entry name" value="FBA_1"/>
    <property type="match status" value="1"/>
</dbReference>
<evidence type="ECO:0000259" key="1">
    <source>
        <dbReference type="SMART" id="SM00256"/>
    </source>
</evidence>
<keyword evidence="3" id="KW-1185">Reference proteome</keyword>
<dbReference type="PANTHER" id="PTHR31672">
    <property type="entry name" value="BNACNNG10540D PROTEIN"/>
    <property type="match status" value="1"/>
</dbReference>
<dbReference type="Pfam" id="PF00646">
    <property type="entry name" value="F-box"/>
    <property type="match status" value="1"/>
</dbReference>